<dbReference type="EMBL" id="NRPP01000004">
    <property type="protein sequence ID" value="TFJ29182.1"/>
    <property type="molecule type" value="Genomic_DNA"/>
</dbReference>
<proteinExistence type="predicted"/>
<sequence length="384" mass="43177">MAIAPIMENGKPDYNNVGVVFAGTNMPQEKGASGFGTAIDSGFGGLSGEYKLAEDFLKETQKKVAKQNGNITDVAGFSQSGGYMMKMAAEHGRVSGFKTTSFDDWGKQQFDTLTKKEQEWLKENPAFLLRYQNDSWVDLPARDHEYGNILTIIGIGDHNTLSKYFDGDSLNLDRLAKDGIFAPHMTKKQVEEAAKNWAKTHGDWNPFTNDNDEAINRIKEYLKMYGAYATEDFSIKMTTLSKLKLALTASGGGLSSSETIYLDSQEALFFVEKATSNFKIATEQIVKIYQNAMKEAQELWRATLSEARNKGSLLEEWEIQETLDRIGCTDKKIVTDSCEIYQRKLDKIKQIEKKFIELVTKIKEKIAEIIQRDSELAQQLKGVN</sequence>
<gene>
    <name evidence="1" type="ORF">CKN69_01545</name>
</gene>
<evidence type="ECO:0000313" key="1">
    <source>
        <dbReference type="EMBL" id="TFJ29182.1"/>
    </source>
</evidence>
<evidence type="ECO:0000313" key="2">
    <source>
        <dbReference type="Proteomes" id="UP000297938"/>
    </source>
</evidence>
<reference evidence="1 2" key="1">
    <citation type="journal article" date="2018" name="Int. J. Food Microbiol.">
        <title>Growth of Carnobacterium spp. isolated from chilled vacuum-packaged meat under relevant acidic conditions.</title>
        <authorList>
            <person name="Zhang P."/>
            <person name="Badoni M."/>
            <person name="Ganzle M."/>
            <person name="Yang X."/>
        </authorList>
    </citation>
    <scope>NUCLEOTIDE SEQUENCE [LARGE SCALE GENOMIC DNA]</scope>
    <source>
        <strain evidence="1 2">B2</strain>
    </source>
</reference>
<name>A0A7Z8D1J6_CARDV</name>
<dbReference type="Proteomes" id="UP000297938">
    <property type="component" value="Unassembled WGS sequence"/>
</dbReference>
<organism evidence="1 2">
    <name type="scientific">Carnobacterium divergens</name>
    <name type="common">Lactobacillus divergens</name>
    <dbReference type="NCBI Taxonomy" id="2748"/>
    <lineage>
        <taxon>Bacteria</taxon>
        <taxon>Bacillati</taxon>
        <taxon>Bacillota</taxon>
        <taxon>Bacilli</taxon>
        <taxon>Lactobacillales</taxon>
        <taxon>Carnobacteriaceae</taxon>
        <taxon>Carnobacterium</taxon>
    </lineage>
</organism>
<accession>A0A7Z8D1J6</accession>
<protein>
    <recommendedName>
        <fullName evidence="3">DUF2974 domain-containing protein</fullName>
    </recommendedName>
</protein>
<evidence type="ECO:0008006" key="3">
    <source>
        <dbReference type="Google" id="ProtNLM"/>
    </source>
</evidence>
<dbReference type="AlphaFoldDB" id="A0A7Z8D1J6"/>
<comment type="caution">
    <text evidence="1">The sequence shown here is derived from an EMBL/GenBank/DDBJ whole genome shotgun (WGS) entry which is preliminary data.</text>
</comment>